<feature type="compositionally biased region" description="Basic and acidic residues" evidence="1">
    <location>
        <begin position="265"/>
        <end position="282"/>
    </location>
</feature>
<keyword evidence="4" id="KW-1185">Reference proteome</keyword>
<dbReference type="EMBL" id="JAGRRH010000017">
    <property type="protein sequence ID" value="KAG7353185.1"/>
    <property type="molecule type" value="Genomic_DNA"/>
</dbReference>
<comment type="caution">
    <text evidence="2">The sequence shown here is derived from an EMBL/GenBank/DDBJ whole genome shotgun (WGS) entry which is preliminary data.</text>
</comment>
<feature type="region of interest" description="Disordered" evidence="1">
    <location>
        <begin position="1"/>
        <end position="77"/>
    </location>
</feature>
<dbReference type="EMBL" id="JAGRRH010000058">
    <property type="protein sequence ID" value="KAG7338369.1"/>
    <property type="molecule type" value="Genomic_DNA"/>
</dbReference>
<name>A0A9K3PAX2_9STRA</name>
<evidence type="ECO:0000313" key="4">
    <source>
        <dbReference type="Proteomes" id="UP000693970"/>
    </source>
</evidence>
<feature type="compositionally biased region" description="Low complexity" evidence="1">
    <location>
        <begin position="1"/>
        <end position="18"/>
    </location>
</feature>
<reference evidence="2" key="1">
    <citation type="journal article" date="2021" name="Sci. Rep.">
        <title>Diploid genomic architecture of Nitzschia inconspicua, an elite biomass production diatom.</title>
        <authorList>
            <person name="Oliver A."/>
            <person name="Podell S."/>
            <person name="Pinowska A."/>
            <person name="Traller J.C."/>
            <person name="Smith S.R."/>
            <person name="McClure R."/>
            <person name="Beliaev A."/>
            <person name="Bohutskyi P."/>
            <person name="Hill E.A."/>
            <person name="Rabines A."/>
            <person name="Zheng H."/>
            <person name="Allen L.Z."/>
            <person name="Kuo A."/>
            <person name="Grigoriev I.V."/>
            <person name="Allen A.E."/>
            <person name="Hazlebeck D."/>
            <person name="Allen E.E."/>
        </authorList>
    </citation>
    <scope>NUCLEOTIDE SEQUENCE</scope>
    <source>
        <strain evidence="2">Hildebrandi</strain>
    </source>
</reference>
<gene>
    <name evidence="3" type="ORF">IV203_009234</name>
    <name evidence="2" type="ORF">IV203_011041</name>
</gene>
<evidence type="ECO:0000256" key="1">
    <source>
        <dbReference type="SAM" id="MobiDB-lite"/>
    </source>
</evidence>
<feature type="region of interest" description="Disordered" evidence="1">
    <location>
        <begin position="265"/>
        <end position="294"/>
    </location>
</feature>
<dbReference type="OrthoDB" id="46879at2759"/>
<proteinExistence type="predicted"/>
<feature type="region of interest" description="Disordered" evidence="1">
    <location>
        <begin position="327"/>
        <end position="346"/>
    </location>
</feature>
<accession>A0A9K3PAX2</accession>
<dbReference type="Proteomes" id="UP000693970">
    <property type="component" value="Unassembled WGS sequence"/>
</dbReference>
<reference evidence="2" key="2">
    <citation type="submission" date="2021-04" db="EMBL/GenBank/DDBJ databases">
        <authorList>
            <person name="Podell S."/>
        </authorList>
    </citation>
    <scope>NUCLEOTIDE SEQUENCE</scope>
    <source>
        <strain evidence="2">Hildebrandi</strain>
    </source>
</reference>
<organism evidence="2 4">
    <name type="scientific">Nitzschia inconspicua</name>
    <dbReference type="NCBI Taxonomy" id="303405"/>
    <lineage>
        <taxon>Eukaryota</taxon>
        <taxon>Sar</taxon>
        <taxon>Stramenopiles</taxon>
        <taxon>Ochrophyta</taxon>
        <taxon>Bacillariophyta</taxon>
        <taxon>Bacillariophyceae</taxon>
        <taxon>Bacillariophycidae</taxon>
        <taxon>Bacillariales</taxon>
        <taxon>Bacillariaceae</taxon>
        <taxon>Nitzschia</taxon>
    </lineage>
</organism>
<feature type="compositionally biased region" description="Basic residues" evidence="1">
    <location>
        <begin position="664"/>
        <end position="673"/>
    </location>
</feature>
<feature type="compositionally biased region" description="Acidic residues" evidence="1">
    <location>
        <begin position="44"/>
        <end position="55"/>
    </location>
</feature>
<feature type="compositionally biased region" description="Low complexity" evidence="1">
    <location>
        <begin position="34"/>
        <end position="43"/>
    </location>
</feature>
<sequence>MADNNDNNDNNNMDVNLHNADDDNDNDNDDNNDNNENNNNNLIDMDDDDDDDLNDNDTTLDGGVAVESHSGGAGASRRSSAECDLVLFLYCKEPLDFAPDHPIIRPGITVSIGLEKSTKLSAVFRRYVEFCNETSSGEDGDLVELKDLEFLHCQLLNPHDTAETSALMKNDRIIVRKEQREEREAEAERKRTQREADRVYFQQMRQLMLGGGTKEADVILDCRGKLVDKHGRNQRVLSTTVRANSALIARRCPWLGNMIRQAREKARQKTLEEQQEEKDRNNDTPVQVASGATEIVDEEDEDVQAVMDEDMNNPREHRVNEDIDMIMDVDNDGDDDQDIDEDDQDDLSLNSASAAEPAQVDEFTPDIVSSSNHSRADFESDLLVVTIPNHSPEAVKLLLEYCCTNRVAPLGRDAFMQSCKTKPTKHFGPVPPYHASHHSKKWPNGGLPRVEFSVALDGIKLAEEAGMPRLSLMCEIAAANLVSVSNVTDALSMSSSQKDISGNDLPRLRNAAMEVILRRGERGVNDLSRSAQFKKALQEQRSVIVPALLRGTMETVTHWDKVRGIKRDGSDLSYPSFEQLDKLESIARERERRKWRRERWCNDQNATKEVDPDDEDDPQDPIFGDWEVEASRRSLKRMRAHHLEHVQKNRTRSTTVSQRPSQRSTRKRRSSRS</sequence>
<feature type="region of interest" description="Disordered" evidence="1">
    <location>
        <begin position="606"/>
        <end position="673"/>
    </location>
</feature>
<dbReference type="AlphaFoldDB" id="A0A9K3PAX2"/>
<protein>
    <submittedName>
        <fullName evidence="2">Uncharacterized protein</fullName>
    </submittedName>
</protein>
<evidence type="ECO:0000313" key="3">
    <source>
        <dbReference type="EMBL" id="KAG7353185.1"/>
    </source>
</evidence>
<feature type="compositionally biased region" description="Acidic residues" evidence="1">
    <location>
        <begin position="22"/>
        <end position="33"/>
    </location>
</feature>
<evidence type="ECO:0000313" key="2">
    <source>
        <dbReference type="EMBL" id="KAG7338369.1"/>
    </source>
</evidence>